<dbReference type="Pfam" id="PF02364">
    <property type="entry name" value="Glucan_synthase"/>
    <property type="match status" value="2"/>
</dbReference>
<evidence type="ECO:0000313" key="3">
    <source>
        <dbReference type="EMBL" id="KAF9619713.1"/>
    </source>
</evidence>
<keyword evidence="4" id="KW-1185">Reference proteome</keyword>
<feature type="domain" description="Glycosyl transferase 48" evidence="1">
    <location>
        <begin position="267"/>
        <end position="309"/>
    </location>
</feature>
<name>A0A835INB4_9MAGN</name>
<evidence type="ECO:0000259" key="2">
    <source>
        <dbReference type="Pfam" id="PF25968"/>
    </source>
</evidence>
<evidence type="ECO:0000259" key="1">
    <source>
        <dbReference type="Pfam" id="PF02364"/>
    </source>
</evidence>
<comment type="caution">
    <text evidence="3">The sequence shown here is derived from an EMBL/GenBank/DDBJ whole genome shotgun (WGS) entry which is preliminary data.</text>
</comment>
<dbReference type="GO" id="GO:0000148">
    <property type="term" value="C:1,3-beta-D-glucan synthase complex"/>
    <property type="evidence" value="ECO:0007669"/>
    <property type="project" value="InterPro"/>
</dbReference>
<organism evidence="3 4">
    <name type="scientific">Coptis chinensis</name>
    <dbReference type="NCBI Taxonomy" id="261450"/>
    <lineage>
        <taxon>Eukaryota</taxon>
        <taxon>Viridiplantae</taxon>
        <taxon>Streptophyta</taxon>
        <taxon>Embryophyta</taxon>
        <taxon>Tracheophyta</taxon>
        <taxon>Spermatophyta</taxon>
        <taxon>Magnoliopsida</taxon>
        <taxon>Ranunculales</taxon>
        <taxon>Ranunculaceae</taxon>
        <taxon>Coptidoideae</taxon>
        <taxon>Coptis</taxon>
    </lineage>
</organism>
<dbReference type="InterPro" id="IPR058851">
    <property type="entry name" value="CALS1_helical"/>
</dbReference>
<dbReference type="InterPro" id="IPR003440">
    <property type="entry name" value="Glyco_trans_48_dom"/>
</dbReference>
<dbReference type="PANTHER" id="PTHR12741">
    <property type="entry name" value="LYST-INTERACTING PROTEIN LIP5 DOPAMINE RESPONSIVE PROTEIN DRG-1"/>
    <property type="match status" value="1"/>
</dbReference>
<feature type="domain" description="Glycosyl transferase 48" evidence="1">
    <location>
        <begin position="170"/>
        <end position="263"/>
    </location>
</feature>
<evidence type="ECO:0000313" key="4">
    <source>
        <dbReference type="Proteomes" id="UP000631114"/>
    </source>
</evidence>
<dbReference type="OrthoDB" id="1880850at2759"/>
<reference evidence="3 4" key="1">
    <citation type="submission" date="2020-10" db="EMBL/GenBank/DDBJ databases">
        <title>The Coptis chinensis genome and diversification of protoberbering-type alkaloids.</title>
        <authorList>
            <person name="Wang B."/>
            <person name="Shu S."/>
            <person name="Song C."/>
            <person name="Liu Y."/>
        </authorList>
    </citation>
    <scope>NUCLEOTIDE SEQUENCE [LARGE SCALE GENOMIC DNA]</scope>
    <source>
        <strain evidence="3">HL-2020</strain>
        <tissue evidence="3">Leaf</tissue>
    </source>
</reference>
<dbReference type="GO" id="GO:0003843">
    <property type="term" value="F:1,3-beta-D-glucan synthase activity"/>
    <property type="evidence" value="ECO:0007669"/>
    <property type="project" value="InterPro"/>
</dbReference>
<gene>
    <name evidence="3" type="ORF">IFM89_009055</name>
</gene>
<dbReference type="GO" id="GO:0006075">
    <property type="term" value="P:(1-&gt;3)-beta-D-glucan biosynthetic process"/>
    <property type="evidence" value="ECO:0007669"/>
    <property type="project" value="InterPro"/>
</dbReference>
<accession>A0A835INB4</accession>
<sequence>MTEVLYYHCLMMIGDQREMDILLVPYSSDPSLSIIQWPPFLLASKRICADEYMKCAVIECYESFKLVLNGLVVGENEKRIIGLIKKEIESNILKNTFLANFITNPLPVLCKKFVELVGILKDGVSSDRDIVILLVQDMLEVVTRDMMVNEIRSISRLYLLLTVKESAIDVPTNIDAHRRIAFFTNSLFMEMPGAPRVRNMLSFRFNSMFHCVMTPYYSEETVYSKSDLEQENEDGVSIVFYLQKIFPDEWTKFMERINCKKASAVWENENILHLRHWVSLRGQTLCRIVRGMMYYRRALKLQAFLDMADER</sequence>
<feature type="domain" description="Callose synthase helical" evidence="2">
    <location>
        <begin position="45"/>
        <end position="150"/>
    </location>
</feature>
<feature type="non-terminal residue" evidence="3">
    <location>
        <position position="311"/>
    </location>
</feature>
<dbReference type="PANTHER" id="PTHR12741:SF106">
    <property type="entry name" value="CALLOSE SYNTHASE 5"/>
    <property type="match status" value="1"/>
</dbReference>
<dbReference type="GO" id="GO:0005886">
    <property type="term" value="C:plasma membrane"/>
    <property type="evidence" value="ECO:0007669"/>
    <property type="project" value="TreeGrafter"/>
</dbReference>
<dbReference type="EMBL" id="JADFTS010000002">
    <property type="protein sequence ID" value="KAF9619713.1"/>
    <property type="molecule type" value="Genomic_DNA"/>
</dbReference>
<protein>
    <submittedName>
        <fullName evidence="3">Uncharacterized protein</fullName>
    </submittedName>
</protein>
<dbReference type="AlphaFoldDB" id="A0A835INB4"/>
<dbReference type="Proteomes" id="UP000631114">
    <property type="component" value="Unassembled WGS sequence"/>
</dbReference>
<proteinExistence type="predicted"/>
<dbReference type="Pfam" id="PF25968">
    <property type="entry name" value="CALS1"/>
    <property type="match status" value="1"/>
</dbReference>